<feature type="compositionally biased region" description="Polar residues" evidence="1">
    <location>
        <begin position="364"/>
        <end position="379"/>
    </location>
</feature>
<accession>A0ABD5VIV2</accession>
<dbReference type="Pfam" id="PF24381">
    <property type="entry name" value="DUF7537"/>
    <property type="match status" value="1"/>
</dbReference>
<evidence type="ECO:0008006" key="4">
    <source>
        <dbReference type="Google" id="ProtNLM"/>
    </source>
</evidence>
<dbReference type="EMBL" id="JBHSXN010000002">
    <property type="protein sequence ID" value="MFC6954012.1"/>
    <property type="molecule type" value="Genomic_DNA"/>
</dbReference>
<evidence type="ECO:0000313" key="3">
    <source>
        <dbReference type="Proteomes" id="UP001596395"/>
    </source>
</evidence>
<proteinExistence type="predicted"/>
<keyword evidence="3" id="KW-1185">Reference proteome</keyword>
<feature type="region of interest" description="Disordered" evidence="1">
    <location>
        <begin position="352"/>
        <end position="380"/>
    </location>
</feature>
<dbReference type="Proteomes" id="UP001596395">
    <property type="component" value="Unassembled WGS sequence"/>
</dbReference>
<reference evidence="2 3" key="1">
    <citation type="journal article" date="2019" name="Int. J. Syst. Evol. Microbiol.">
        <title>The Global Catalogue of Microorganisms (GCM) 10K type strain sequencing project: providing services to taxonomists for standard genome sequencing and annotation.</title>
        <authorList>
            <consortium name="The Broad Institute Genomics Platform"/>
            <consortium name="The Broad Institute Genome Sequencing Center for Infectious Disease"/>
            <person name="Wu L."/>
            <person name="Ma J."/>
        </authorList>
    </citation>
    <scope>NUCLEOTIDE SEQUENCE [LARGE SCALE GENOMIC DNA]</scope>
    <source>
        <strain evidence="2 3">GX26</strain>
    </source>
</reference>
<evidence type="ECO:0000256" key="1">
    <source>
        <dbReference type="SAM" id="MobiDB-lite"/>
    </source>
</evidence>
<organism evidence="2 3">
    <name type="scientific">Halorubellus litoreus</name>
    <dbReference type="NCBI Taxonomy" id="755308"/>
    <lineage>
        <taxon>Archaea</taxon>
        <taxon>Methanobacteriati</taxon>
        <taxon>Methanobacteriota</taxon>
        <taxon>Stenosarchaea group</taxon>
        <taxon>Halobacteria</taxon>
        <taxon>Halobacteriales</taxon>
        <taxon>Halorubellaceae</taxon>
        <taxon>Halorubellus</taxon>
    </lineage>
</organism>
<feature type="compositionally biased region" description="Low complexity" evidence="1">
    <location>
        <begin position="35"/>
        <end position="61"/>
    </location>
</feature>
<dbReference type="RefSeq" id="WP_336350957.1">
    <property type="nucleotide sequence ID" value="NZ_JAZAQL010000002.1"/>
</dbReference>
<dbReference type="AlphaFoldDB" id="A0ABD5VIV2"/>
<dbReference type="InterPro" id="IPR055959">
    <property type="entry name" value="DUF7537"/>
</dbReference>
<feature type="compositionally biased region" description="Acidic residues" evidence="1">
    <location>
        <begin position="62"/>
        <end position="75"/>
    </location>
</feature>
<evidence type="ECO:0000313" key="2">
    <source>
        <dbReference type="EMBL" id="MFC6954012.1"/>
    </source>
</evidence>
<gene>
    <name evidence="2" type="ORF">ACFQGB_14165</name>
</gene>
<feature type="region of interest" description="Disordered" evidence="1">
    <location>
        <begin position="32"/>
        <end position="87"/>
    </location>
</feature>
<name>A0ABD5VIV2_9EURY</name>
<protein>
    <recommendedName>
        <fullName evidence="4">Outer membrane lipoprotein-sorting protein</fullName>
    </recommendedName>
</protein>
<comment type="caution">
    <text evidence="2">The sequence shown here is derived from an EMBL/GenBank/DDBJ whole genome shotgun (WGS) entry which is preliminary data.</text>
</comment>
<sequence>MDGEDTTRRRVLVAGGLSSVFGLSGCLRLSQAEPTGTATSGDSAATSADESTTERATTAEPTETDAETTDGDDDAATYPPGVSEDGVTEALVLEHRQRTSGRPRTVETEYMGFNRLTTKIGDDVRMRVESSRGPETYVEDRQLFQRQTVAGQAIYAYSPELRFEFRPSVLAGTDLLEALIRAGNFAPVGRQTRDGTTLFILEADEIENATVLEESRIVSRYFRRSEFPLESFSGSALVTESGVIREMEAFLQGDGDGGEFVVNTSDVGATSVTTPTWKDTARRKAATFEVSMASDSSFIELVQTGGQTIGADADVRFQIDAYDQMDYFNGRFEGSSSEGATFYLYKTDETTEFGSPKLGVSKGSRPSSSPAGTWSSDSGVNVRAEGLPLVETRDVS</sequence>